<dbReference type="InterPro" id="IPR006656">
    <property type="entry name" value="Mopterin_OxRdtase"/>
</dbReference>
<dbReference type="EMBL" id="PPTS01000008">
    <property type="protein sequence ID" value="RDB62952.1"/>
    <property type="molecule type" value="Genomic_DNA"/>
</dbReference>
<sequence>MAETAQARGFSRRSFIKGAAALTAAGALAGCTPKTNDKDKVDPEAPVSSDELFSGTCRGNCGGGCFLNVHVRDGQVVRTSARDMPDPQYNRICTKGLTHVGRMYGANRVLYPMKRVGARGSGDFERISWDEALDTIAEKWKGYTEQYGPTAIMFFLGSGNYAALSGSCNSVGAYQRVVNVMGCSYCSLDVDAAVGFGSSRATGGIDLANELTDRKNAKTQIIWGNNPTISLMHTMHFFLEAKENGTRLVVIDPVYNASASKADWWVPIKAGTDGALALGVLNVLLENGWIDDETLRAKTNCGLLIKEDGTFLRMSELGVEPTEGDPDPLTGKPAVVDPPAVWDEAAGKAVAFSETAAPALTGVPDINGVKVQTVYENAKGYIAQYPPAVAAAVCGLTEDHVRELARIYHEDGPVTTEIMMGMNHYRNGHYSAWPVYLVSLLTGNAGKPGAAIGQSEEYLPQMLYSNSAAACSPKDSSGKPCRGQANLIHTVQIADVLETGKLLGEDLTIKSAYIHCSNPVVTMCDHDYTTGWFDKLEFVVVADLCMTETCKHADIVLPSAHWFEQVDLGFLFSTHPYLLWQDKCVEPLGESKPDFQIFGLLCEKMGLGEFWNITEEEYLETLLDSEYWKSVGCTVEKLKSEKATRIYPEGDKIASAEVFGTETGRISLYQDTVKRAYVSSKEVDESIERGLHWETPTFAGEDRAYRETYPFHLLSEHMRTHTHTQWWDCEYVKEYEPEPIVRLNPDDAAELGIVEGDVVKLSNDQGFVVMKAAINAGLPRRMVSSARSWQIGDFIDGHYASLPSREYNQVCANQAFNDVAVAIEKM</sequence>
<dbReference type="OrthoDB" id="7376058at2"/>
<evidence type="ECO:0000256" key="3">
    <source>
        <dbReference type="ARBA" id="ARBA00022729"/>
    </source>
</evidence>
<comment type="similarity">
    <text evidence="1">Belongs to the prokaryotic molybdopterin-containing oxidoreductase family.</text>
</comment>
<dbReference type="InterPro" id="IPR006963">
    <property type="entry name" value="Mopterin_OxRdtase_4Fe-4S_dom"/>
</dbReference>
<dbReference type="PROSITE" id="PS51669">
    <property type="entry name" value="4FE4S_MOW_BIS_MGD"/>
    <property type="match status" value="1"/>
</dbReference>
<dbReference type="GO" id="GO:0046872">
    <property type="term" value="F:metal ion binding"/>
    <property type="evidence" value="ECO:0007669"/>
    <property type="project" value="UniProtKB-KW"/>
</dbReference>
<dbReference type="PANTHER" id="PTHR43742">
    <property type="entry name" value="TRIMETHYLAMINE-N-OXIDE REDUCTASE"/>
    <property type="match status" value="1"/>
</dbReference>
<name>A0A369LUW5_9ACTN</name>
<dbReference type="AlphaFoldDB" id="A0A369LUW5"/>
<dbReference type="Pfam" id="PF01568">
    <property type="entry name" value="Molydop_binding"/>
    <property type="match status" value="1"/>
</dbReference>
<dbReference type="Pfam" id="PF04879">
    <property type="entry name" value="Molybdop_Fe4S4"/>
    <property type="match status" value="1"/>
</dbReference>
<dbReference type="PROSITE" id="PS51318">
    <property type="entry name" value="TAT"/>
    <property type="match status" value="1"/>
</dbReference>
<dbReference type="InterPro" id="IPR019546">
    <property type="entry name" value="TAT_signal_bac_arc"/>
</dbReference>
<dbReference type="InterPro" id="IPR006657">
    <property type="entry name" value="MoPterin_dinucl-bd_dom"/>
</dbReference>
<dbReference type="GO" id="GO:0051536">
    <property type="term" value="F:iron-sulfur cluster binding"/>
    <property type="evidence" value="ECO:0007669"/>
    <property type="project" value="UniProtKB-KW"/>
</dbReference>
<dbReference type="SUPFAM" id="SSF53706">
    <property type="entry name" value="Formate dehydrogenase/DMSO reductase, domains 1-3"/>
    <property type="match status" value="1"/>
</dbReference>
<dbReference type="Gene3D" id="3.30.2070.10">
    <property type="entry name" value="Formate dehydrogenase/DMSO reductase"/>
    <property type="match status" value="1"/>
</dbReference>
<dbReference type="InterPro" id="IPR050612">
    <property type="entry name" value="Prok_Mopterin_Oxidored"/>
</dbReference>
<keyword evidence="3" id="KW-0732">Signal</keyword>
<dbReference type="InterPro" id="IPR009010">
    <property type="entry name" value="Asp_de-COase-like_dom_sf"/>
</dbReference>
<keyword evidence="5" id="KW-0408">Iron</keyword>
<evidence type="ECO:0000313" key="9">
    <source>
        <dbReference type="Proteomes" id="UP000254000"/>
    </source>
</evidence>
<comment type="caution">
    <text evidence="8">The sequence shown here is derived from an EMBL/GenBank/DDBJ whole genome shotgun (WGS) entry which is preliminary data.</text>
</comment>
<organism evidence="8 9">
    <name type="scientific">Gordonibacter pamelaeae</name>
    <dbReference type="NCBI Taxonomy" id="471189"/>
    <lineage>
        <taxon>Bacteria</taxon>
        <taxon>Bacillati</taxon>
        <taxon>Actinomycetota</taxon>
        <taxon>Coriobacteriia</taxon>
        <taxon>Eggerthellales</taxon>
        <taxon>Eggerthellaceae</taxon>
        <taxon>Gordonibacter</taxon>
    </lineage>
</organism>
<dbReference type="SUPFAM" id="SSF50692">
    <property type="entry name" value="ADC-like"/>
    <property type="match status" value="1"/>
</dbReference>
<evidence type="ECO:0000259" key="7">
    <source>
        <dbReference type="PROSITE" id="PS51669"/>
    </source>
</evidence>
<dbReference type="Gene3D" id="3.40.50.12440">
    <property type="match status" value="2"/>
</dbReference>
<dbReference type="Gene3D" id="2.40.40.20">
    <property type="match status" value="1"/>
</dbReference>
<dbReference type="Pfam" id="PF00384">
    <property type="entry name" value="Molybdopterin"/>
    <property type="match status" value="1"/>
</dbReference>
<dbReference type="InterPro" id="IPR006311">
    <property type="entry name" value="TAT_signal"/>
</dbReference>
<protein>
    <recommendedName>
        <fullName evidence="7">4Fe-4S Mo/W bis-MGD-type domain-containing protein</fullName>
    </recommendedName>
</protein>
<evidence type="ECO:0000313" key="8">
    <source>
        <dbReference type="EMBL" id="RDB62952.1"/>
    </source>
</evidence>
<keyword evidence="2" id="KW-0479">Metal-binding</keyword>
<evidence type="ECO:0000256" key="1">
    <source>
        <dbReference type="ARBA" id="ARBA00010312"/>
    </source>
</evidence>
<keyword evidence="6" id="KW-0411">Iron-sulfur</keyword>
<dbReference type="Pfam" id="PF10518">
    <property type="entry name" value="TAT_signal"/>
    <property type="match status" value="1"/>
</dbReference>
<dbReference type="GeneID" id="78360510"/>
<evidence type="ECO:0000256" key="4">
    <source>
        <dbReference type="ARBA" id="ARBA00023002"/>
    </source>
</evidence>
<dbReference type="SMART" id="SM00926">
    <property type="entry name" value="Molybdop_Fe4S4"/>
    <property type="match status" value="1"/>
</dbReference>
<dbReference type="Proteomes" id="UP000254000">
    <property type="component" value="Unassembled WGS sequence"/>
</dbReference>
<evidence type="ECO:0000256" key="5">
    <source>
        <dbReference type="ARBA" id="ARBA00023004"/>
    </source>
</evidence>
<dbReference type="RefSeq" id="WP_114569322.1">
    <property type="nucleotide sequence ID" value="NZ_CABMMS010000008.1"/>
</dbReference>
<dbReference type="PANTHER" id="PTHR43742:SF6">
    <property type="entry name" value="OXIDOREDUCTASE YYAE-RELATED"/>
    <property type="match status" value="1"/>
</dbReference>
<proteinExistence type="inferred from homology"/>
<dbReference type="Gene3D" id="3.40.228.10">
    <property type="entry name" value="Dimethylsulfoxide Reductase, domain 2"/>
    <property type="match status" value="1"/>
</dbReference>
<dbReference type="Gene3D" id="3.40.50.740">
    <property type="match status" value="1"/>
</dbReference>
<evidence type="ECO:0000256" key="6">
    <source>
        <dbReference type="ARBA" id="ARBA00023014"/>
    </source>
</evidence>
<keyword evidence="4" id="KW-0560">Oxidoreductase</keyword>
<keyword evidence="9" id="KW-1185">Reference proteome</keyword>
<feature type="domain" description="4Fe-4S Mo/W bis-MGD-type" evidence="7">
    <location>
        <begin position="50"/>
        <end position="107"/>
    </location>
</feature>
<dbReference type="GO" id="GO:0016491">
    <property type="term" value="F:oxidoreductase activity"/>
    <property type="evidence" value="ECO:0007669"/>
    <property type="project" value="UniProtKB-KW"/>
</dbReference>
<reference evidence="8 9" key="1">
    <citation type="journal article" date="2018" name="Elife">
        <title>Discovery and characterization of a prevalent human gut bacterial enzyme sufficient for the inactivation of a family of plant toxins.</title>
        <authorList>
            <person name="Koppel N."/>
            <person name="Bisanz J.E."/>
            <person name="Pandelia M.E."/>
            <person name="Turnbaugh P.J."/>
            <person name="Balskus E.P."/>
        </authorList>
    </citation>
    <scope>NUCLEOTIDE SEQUENCE [LARGE SCALE GENOMIC DNA]</scope>
    <source>
        <strain evidence="8 9">3C</strain>
    </source>
</reference>
<accession>A0A369LUW5</accession>
<dbReference type="GO" id="GO:0043546">
    <property type="term" value="F:molybdopterin cofactor binding"/>
    <property type="evidence" value="ECO:0007669"/>
    <property type="project" value="InterPro"/>
</dbReference>
<evidence type="ECO:0000256" key="2">
    <source>
        <dbReference type="ARBA" id="ARBA00022723"/>
    </source>
</evidence>
<gene>
    <name evidence="8" type="ORF">C1877_12480</name>
</gene>
<dbReference type="NCBIfam" id="TIGR01409">
    <property type="entry name" value="TAT_signal_seq"/>
    <property type="match status" value="1"/>
</dbReference>